<dbReference type="InterPro" id="IPR005372">
    <property type="entry name" value="UPF0182"/>
</dbReference>
<keyword evidence="3 5" id="KW-1133">Transmembrane helix</keyword>
<protein>
    <recommendedName>
        <fullName evidence="5">UPF0182 protein SAC06_07885</fullName>
    </recommendedName>
</protein>
<keyword evidence="2 5" id="KW-0812">Transmembrane</keyword>
<organism evidence="7">
    <name type="scientific">Scrofimicrobium appendicitidis</name>
    <dbReference type="NCBI Taxonomy" id="3079930"/>
    <lineage>
        <taxon>Bacteria</taxon>
        <taxon>Bacillati</taxon>
        <taxon>Actinomycetota</taxon>
        <taxon>Actinomycetes</taxon>
        <taxon>Actinomycetales</taxon>
        <taxon>Actinomycetaceae</taxon>
        <taxon>Scrofimicrobium</taxon>
    </lineage>
</organism>
<feature type="transmembrane region" description="Helical" evidence="5">
    <location>
        <begin position="273"/>
        <end position="295"/>
    </location>
</feature>
<dbReference type="Pfam" id="PF03699">
    <property type="entry name" value="UPF0182"/>
    <property type="match status" value="1"/>
</dbReference>
<feature type="transmembrane region" description="Helical" evidence="5">
    <location>
        <begin position="158"/>
        <end position="181"/>
    </location>
</feature>
<dbReference type="HAMAP" id="MF_01600">
    <property type="entry name" value="UPF0182"/>
    <property type="match status" value="1"/>
</dbReference>
<feature type="region of interest" description="Disordered" evidence="6">
    <location>
        <begin position="971"/>
        <end position="1004"/>
    </location>
</feature>
<reference evidence="7" key="1">
    <citation type="submission" date="2023-11" db="EMBL/GenBank/DDBJ databases">
        <title>Scrofimicrobium hongkongense sp. nov., isolated from a patient with peritonitis.</title>
        <authorList>
            <person name="Lao H.Y."/>
            <person name="Wong A.Y.P."/>
            <person name="Ng T.L."/>
            <person name="Wong R.Y.L."/>
            <person name="Yau M.C.Y."/>
            <person name="Lam J.Y.W."/>
            <person name="Siu G.K.H."/>
        </authorList>
    </citation>
    <scope>NUCLEOTIDE SEQUENCE</scope>
    <source>
        <strain evidence="7">R131</strain>
    </source>
</reference>
<evidence type="ECO:0000256" key="3">
    <source>
        <dbReference type="ARBA" id="ARBA00022989"/>
    </source>
</evidence>
<evidence type="ECO:0000256" key="2">
    <source>
        <dbReference type="ARBA" id="ARBA00022692"/>
    </source>
</evidence>
<dbReference type="GO" id="GO:0005576">
    <property type="term" value="C:extracellular region"/>
    <property type="evidence" value="ECO:0007669"/>
    <property type="project" value="TreeGrafter"/>
</dbReference>
<dbReference type="AlphaFoldDB" id="A0AAU7V9M9"/>
<dbReference type="PANTHER" id="PTHR39344:SF1">
    <property type="entry name" value="UPF0182 PROTEIN SLL1060"/>
    <property type="match status" value="1"/>
</dbReference>
<feature type="compositionally biased region" description="Low complexity" evidence="6">
    <location>
        <begin position="976"/>
        <end position="994"/>
    </location>
</feature>
<feature type="transmembrane region" description="Helical" evidence="5">
    <location>
        <begin position="202"/>
        <end position="223"/>
    </location>
</feature>
<dbReference type="GO" id="GO:0005886">
    <property type="term" value="C:plasma membrane"/>
    <property type="evidence" value="ECO:0007669"/>
    <property type="project" value="UniProtKB-SubCell"/>
</dbReference>
<evidence type="ECO:0000256" key="5">
    <source>
        <dbReference type="HAMAP-Rule" id="MF_01600"/>
    </source>
</evidence>
<keyword evidence="1 5" id="KW-1003">Cell membrane</keyword>
<dbReference type="KEGG" id="sapp:SAC06_07885"/>
<evidence type="ECO:0000313" key="7">
    <source>
        <dbReference type="EMBL" id="XBW08976.1"/>
    </source>
</evidence>
<proteinExistence type="inferred from homology"/>
<feature type="region of interest" description="Disordered" evidence="6">
    <location>
        <begin position="891"/>
        <end position="918"/>
    </location>
</feature>
<feature type="compositionally biased region" description="Acidic residues" evidence="6">
    <location>
        <begin position="903"/>
        <end position="912"/>
    </location>
</feature>
<name>A0AAU7V9M9_9ACTO</name>
<feature type="transmembrane region" description="Helical" evidence="5">
    <location>
        <begin position="52"/>
        <end position="77"/>
    </location>
</feature>
<evidence type="ECO:0000256" key="1">
    <source>
        <dbReference type="ARBA" id="ARBA00022475"/>
    </source>
</evidence>
<comment type="similarity">
    <text evidence="5">Belongs to the UPF0182 family.</text>
</comment>
<feature type="transmembrane region" description="Helical" evidence="5">
    <location>
        <begin position="12"/>
        <end position="32"/>
    </location>
</feature>
<comment type="subcellular location">
    <subcellularLocation>
        <location evidence="5">Cell membrane</location>
        <topology evidence="5">Multi-pass membrane protein</topology>
    </subcellularLocation>
</comment>
<feature type="transmembrane region" description="Helical" evidence="5">
    <location>
        <begin position="243"/>
        <end position="266"/>
    </location>
</feature>
<keyword evidence="4 5" id="KW-0472">Membrane</keyword>
<sequence>MPKSNPLKNPLVITLLILALIGLVIYAMAHTWTEVLWFQQVGADRVIWTRWVAIAVIALVSFLVLFASVALTVQWAYRKRPLMGARSTMRVYQQALEPMRNLVFWGVPALIALTMAGTYASSWQQILMWLHRQPFGEVDPQFGIDISFYVFTVPVLQLLLSLLMNAAVLSLVGVLIVNYVYGGLTFSPKLRATRPARKQIGLIAAVISLLFGLRYWLGIYSMLYQNGGPNAIVDGALYTDISATLPAHLILAVVSVLVAVMFIVAAFRGTWRLPVTGVAVTIVSALVIGMAYPALIQQFRVTPNARQMEQPYIQRNIDATLKAYGLDEVEYQTYAAKTDASPGQLREDSESTSQIRLLDPAVVSPTFRQLQQSRPYYTFDEQLSVDRYTIDGERRDTVIAVRDLNLNGLQEEQQTWVNLHTVYTHGYGVAAAYGNAVRPDGTPSFWEQSIPSVGEIGDYEERVYFSPKAPVYSIVGAPEGTPPQELDYPDDNAPSGQVQTTFTGDGGPSVGNFFNKLLFAVKFGSTDIFFSSQTNSESQILFDRDPIQRVKKVAPFLTLEQKAYPAVVDMDDDPSTTQRLVWIIDGYTTANSYPYAEHQSLTEATTDSRTLAGPAAAQFETINYMRNSVKAVVDAYDGSVKLFSWDDQDPLLGAWQGVYPGLIQDKSEISGDLMSHLRYPEDLFKVQRSLLATYHVTEAAEFYTGGDRWRLSEDPTSASTDAAGQTQQKLQAPYYLTMQMPTQESAEFSLTSVYVPAGGGEARRAAMAGFLAVDSETGNEPGKVRDGYGKLRLIALPSSTTVPGPGQVQNAFNSDQTIASELNLLNQQGSKVISGNLLTLPVGGGLLYVQPVYVQSTGSTSYPVLRYVLTAFGDQIGFARTLQESLDQTFGGDSEATVAGSEGEPEAPDESTDQTLQQQLSKALASARDALKAGQDAMSNNDWTAYGKAQNDLQKALEKAVQIQSQLDAEAAALLGEPADPADGGAPPGDVGPETELGSDAEQG</sequence>
<accession>A0AAU7V9M9</accession>
<feature type="transmembrane region" description="Helical" evidence="5">
    <location>
        <begin position="98"/>
        <end position="120"/>
    </location>
</feature>
<evidence type="ECO:0000256" key="6">
    <source>
        <dbReference type="SAM" id="MobiDB-lite"/>
    </source>
</evidence>
<gene>
    <name evidence="7" type="ORF">SAC06_07885</name>
</gene>
<dbReference type="EMBL" id="CP138335">
    <property type="protein sequence ID" value="XBW08976.1"/>
    <property type="molecule type" value="Genomic_DNA"/>
</dbReference>
<evidence type="ECO:0000256" key="4">
    <source>
        <dbReference type="ARBA" id="ARBA00023136"/>
    </source>
</evidence>
<dbReference type="PANTHER" id="PTHR39344">
    <property type="entry name" value="UPF0182 PROTEIN SLL1060"/>
    <property type="match status" value="1"/>
</dbReference>